<dbReference type="AlphaFoldDB" id="A0A0L6UTJ3"/>
<evidence type="ECO:0000313" key="2">
    <source>
        <dbReference type="EMBL" id="KNZ51572.1"/>
    </source>
</evidence>
<gene>
    <name evidence="2" type="ORF">VP01_38g3</name>
</gene>
<dbReference type="Gene3D" id="4.10.60.10">
    <property type="entry name" value="Zinc finger, CCHC-type"/>
    <property type="match status" value="1"/>
</dbReference>
<dbReference type="GO" id="GO:0003676">
    <property type="term" value="F:nucleic acid binding"/>
    <property type="evidence" value="ECO:0007669"/>
    <property type="project" value="InterPro"/>
</dbReference>
<comment type="caution">
    <text evidence="2">The sequence shown here is derived from an EMBL/GenBank/DDBJ whole genome shotgun (WGS) entry which is preliminary data.</text>
</comment>
<protein>
    <submittedName>
        <fullName evidence="2">Zinc knuckle family protein</fullName>
    </submittedName>
</protein>
<evidence type="ECO:0000313" key="3">
    <source>
        <dbReference type="Proteomes" id="UP000037035"/>
    </source>
</evidence>
<keyword evidence="1" id="KW-0507">mRNA processing</keyword>
<dbReference type="InterPro" id="IPR036875">
    <property type="entry name" value="Znf_CCHC_sf"/>
</dbReference>
<dbReference type="GO" id="GO:0006397">
    <property type="term" value="P:mRNA processing"/>
    <property type="evidence" value="ECO:0007669"/>
    <property type="project" value="UniProtKB-KW"/>
</dbReference>
<dbReference type="Proteomes" id="UP000037035">
    <property type="component" value="Unassembled WGS sequence"/>
</dbReference>
<dbReference type="EMBL" id="LAVV01008946">
    <property type="protein sequence ID" value="KNZ51572.1"/>
    <property type="molecule type" value="Genomic_DNA"/>
</dbReference>
<keyword evidence="3" id="KW-1185">Reference proteome</keyword>
<dbReference type="OrthoDB" id="1432733at2759"/>
<proteinExistence type="predicted"/>
<accession>A0A0L6UTJ3</accession>
<reference evidence="2 3" key="1">
    <citation type="submission" date="2015-08" db="EMBL/GenBank/DDBJ databases">
        <title>Next Generation Sequencing and Analysis of the Genome of Puccinia sorghi L Schw, the Causal Agent of Maize Common Rust.</title>
        <authorList>
            <person name="Rochi L."/>
            <person name="Burguener G."/>
            <person name="Darino M."/>
            <person name="Turjanski A."/>
            <person name="Kreff E."/>
            <person name="Dieguez M.J."/>
            <person name="Sacco F."/>
        </authorList>
    </citation>
    <scope>NUCLEOTIDE SEQUENCE [LARGE SCALE GENOMIC DNA]</scope>
    <source>
        <strain evidence="2 3">RO10H11247</strain>
    </source>
</reference>
<evidence type="ECO:0000256" key="1">
    <source>
        <dbReference type="ARBA" id="ARBA00022664"/>
    </source>
</evidence>
<dbReference type="SUPFAM" id="SSF57756">
    <property type="entry name" value="Retrovirus zinc finger-like domains"/>
    <property type="match status" value="1"/>
</dbReference>
<dbReference type="GO" id="GO:0008270">
    <property type="term" value="F:zinc ion binding"/>
    <property type="evidence" value="ECO:0007669"/>
    <property type="project" value="InterPro"/>
</dbReference>
<organism evidence="2 3">
    <name type="scientific">Puccinia sorghi</name>
    <dbReference type="NCBI Taxonomy" id="27349"/>
    <lineage>
        <taxon>Eukaryota</taxon>
        <taxon>Fungi</taxon>
        <taxon>Dikarya</taxon>
        <taxon>Basidiomycota</taxon>
        <taxon>Pucciniomycotina</taxon>
        <taxon>Pucciniomycetes</taxon>
        <taxon>Pucciniales</taxon>
        <taxon>Pucciniaceae</taxon>
        <taxon>Puccinia</taxon>
    </lineage>
</organism>
<dbReference type="VEuPathDB" id="FungiDB:VP01_38g3"/>
<name>A0A0L6UTJ3_9BASI</name>
<sequence length="124" mass="13920">MVGNGHGQFINPNDICHYCRQKGHWKFDFPHKMDYRAQSAPARRVAAADAHGIVDTGATNHVSGNIVLFSDIHPLKQELLLNLASFDGTVATTYTRHWLARHARYKAAVAAVTRLHLWSCIPEF</sequence>